<dbReference type="NCBIfam" id="TIGR01453">
    <property type="entry name" value="grpIintron_endo"/>
    <property type="match status" value="1"/>
</dbReference>
<dbReference type="EMBL" id="MN740758">
    <property type="protein sequence ID" value="QHS81479.1"/>
    <property type="molecule type" value="Genomic_DNA"/>
</dbReference>
<name>A0A6C0ANT7_9ZZZZ</name>
<dbReference type="Gene3D" id="3.40.1440.10">
    <property type="entry name" value="GIY-YIG endonuclease"/>
    <property type="match status" value="1"/>
</dbReference>
<dbReference type="CDD" id="cd10443">
    <property type="entry name" value="GIY-YIG_HE_Tlr8p_PBC-V_like"/>
    <property type="match status" value="1"/>
</dbReference>
<dbReference type="Pfam" id="PF01541">
    <property type="entry name" value="GIY-YIG"/>
    <property type="match status" value="1"/>
</dbReference>
<feature type="domain" description="GIY-YIG" evidence="2">
    <location>
        <begin position="1"/>
        <end position="85"/>
    </location>
</feature>
<dbReference type="InterPro" id="IPR006350">
    <property type="entry name" value="Intron_endoG1"/>
</dbReference>
<dbReference type="InterPro" id="IPR000305">
    <property type="entry name" value="GIY-YIG_endonuc"/>
</dbReference>
<dbReference type="SUPFAM" id="SSF64496">
    <property type="entry name" value="DNA-binding domain of intron-encoded endonucleases"/>
    <property type="match status" value="1"/>
</dbReference>
<proteinExistence type="predicted"/>
<evidence type="ECO:0000313" key="3">
    <source>
        <dbReference type="EMBL" id="QHS81479.1"/>
    </source>
</evidence>
<dbReference type="Pfam" id="PF07460">
    <property type="entry name" value="NUMOD3"/>
    <property type="match status" value="1"/>
</dbReference>
<dbReference type="SUPFAM" id="SSF82771">
    <property type="entry name" value="GIY-YIG endonuclease"/>
    <property type="match status" value="1"/>
</dbReference>
<dbReference type="SMART" id="SM00496">
    <property type="entry name" value="IENR2"/>
    <property type="match status" value="2"/>
</dbReference>
<dbReference type="SMART" id="SM00465">
    <property type="entry name" value="GIYc"/>
    <property type="match status" value="1"/>
</dbReference>
<dbReference type="GO" id="GO:0003677">
    <property type="term" value="F:DNA binding"/>
    <property type="evidence" value="ECO:0007669"/>
    <property type="project" value="InterPro"/>
</dbReference>
<organism evidence="3">
    <name type="scientific">viral metagenome</name>
    <dbReference type="NCBI Taxonomy" id="1070528"/>
    <lineage>
        <taxon>unclassified sequences</taxon>
        <taxon>metagenomes</taxon>
        <taxon>organismal metagenomes</taxon>
    </lineage>
</organism>
<evidence type="ECO:0000259" key="2">
    <source>
        <dbReference type="PROSITE" id="PS50164"/>
    </source>
</evidence>
<evidence type="ECO:0000256" key="1">
    <source>
        <dbReference type="ARBA" id="ARBA00010045"/>
    </source>
</evidence>
<comment type="similarity">
    <text evidence="1">To endonucleases of group I introns of fungi and phage.</text>
</comment>
<protein>
    <recommendedName>
        <fullName evidence="2">GIY-YIG domain-containing protein</fullName>
    </recommendedName>
</protein>
<dbReference type="PROSITE" id="PS50164">
    <property type="entry name" value="GIY_YIG"/>
    <property type="match status" value="1"/>
</dbReference>
<dbReference type="InterPro" id="IPR035901">
    <property type="entry name" value="GIY-YIG_endonuc_sf"/>
</dbReference>
<dbReference type="AlphaFoldDB" id="A0A6C0ANT7"/>
<dbReference type="GO" id="GO:0004519">
    <property type="term" value="F:endonuclease activity"/>
    <property type="evidence" value="ECO:0007669"/>
    <property type="project" value="InterPro"/>
</dbReference>
<reference evidence="3" key="1">
    <citation type="journal article" date="2020" name="Nature">
        <title>Giant virus diversity and host interactions through global metagenomics.</title>
        <authorList>
            <person name="Schulz F."/>
            <person name="Roux S."/>
            <person name="Paez-Espino D."/>
            <person name="Jungbluth S."/>
            <person name="Walsh D.A."/>
            <person name="Denef V.J."/>
            <person name="McMahon K.D."/>
            <person name="Konstantinidis K.T."/>
            <person name="Eloe-Fadrosh E.A."/>
            <person name="Kyrpides N.C."/>
            <person name="Woyke T."/>
        </authorList>
    </citation>
    <scope>NUCLEOTIDE SEQUENCE</scope>
    <source>
        <strain evidence="3">GVMAG-S-1101164-72</strain>
    </source>
</reference>
<accession>A0A6C0ANT7</accession>
<sequence>MGVIYKLTSPSGKSYIGQTKRSIETRIKEHFKCPGYCIALENAIKKYGNKMEYEILLETNDEQLNLYESRMIHVYNTVEPFGYNIRSGGEASTHSEQSCERMRQAKLGDKNHNFGKPRTEEAKLAISAAKSGDKHHFYGKTFTEEHKVKLAISHRKSHLNLPMYLVYVKERPEMWQGSGYAIANHPTLKNKYFTSKKLSDNEKYDLAIAYLQAV</sequence>
<dbReference type="InterPro" id="IPR003611">
    <property type="entry name" value="NUMOD3"/>
</dbReference>